<evidence type="ECO:0000313" key="3">
    <source>
        <dbReference type="Proteomes" id="UP000257039"/>
    </source>
</evidence>
<dbReference type="RefSeq" id="WP_094788699.1">
    <property type="nucleotide sequence ID" value="NZ_NDXW01000001.1"/>
</dbReference>
<evidence type="ECO:0000259" key="1">
    <source>
        <dbReference type="Pfam" id="PF13443"/>
    </source>
</evidence>
<dbReference type="Pfam" id="PF13443">
    <property type="entry name" value="HTH_26"/>
    <property type="match status" value="1"/>
</dbReference>
<evidence type="ECO:0000313" key="2">
    <source>
        <dbReference type="EMBL" id="RDH45805.1"/>
    </source>
</evidence>
<feature type="domain" description="HTH cro/C1-type" evidence="1">
    <location>
        <begin position="17"/>
        <end position="68"/>
    </location>
</feature>
<sequence length="119" mass="13880">MNRSIRSKQERKAIGLRLRQAINDHSLSVEEISQQTGLTTAQIYDRMKLGNLRLNEATELCRVLEIDLQWLATGYESIPYIEGLTHKLTELSRTKPEFVNHLLLAIDRLWHEERVGKRL</sequence>
<dbReference type="Gene3D" id="1.10.260.40">
    <property type="entry name" value="lambda repressor-like DNA-binding domains"/>
    <property type="match status" value="1"/>
</dbReference>
<dbReference type="InterPro" id="IPR001387">
    <property type="entry name" value="Cro/C1-type_HTH"/>
</dbReference>
<dbReference type="InterPro" id="IPR010982">
    <property type="entry name" value="Lambda_DNA-bd_dom_sf"/>
</dbReference>
<gene>
    <name evidence="2" type="ORF">B9G39_21450</name>
</gene>
<dbReference type="SUPFAM" id="SSF47413">
    <property type="entry name" value="lambda repressor-like DNA-binding domains"/>
    <property type="match status" value="1"/>
</dbReference>
<organism evidence="2 3">
    <name type="scientific">Zooshikella ganghwensis</name>
    <dbReference type="NCBI Taxonomy" id="202772"/>
    <lineage>
        <taxon>Bacteria</taxon>
        <taxon>Pseudomonadati</taxon>
        <taxon>Pseudomonadota</taxon>
        <taxon>Gammaproteobacteria</taxon>
        <taxon>Oceanospirillales</taxon>
        <taxon>Zooshikellaceae</taxon>
        <taxon>Zooshikella</taxon>
    </lineage>
</organism>
<dbReference type="GO" id="GO:0003677">
    <property type="term" value="F:DNA binding"/>
    <property type="evidence" value="ECO:0007669"/>
    <property type="project" value="InterPro"/>
</dbReference>
<comment type="caution">
    <text evidence="2">The sequence shown here is derived from an EMBL/GenBank/DDBJ whole genome shotgun (WGS) entry which is preliminary data.</text>
</comment>
<dbReference type="Proteomes" id="UP000257039">
    <property type="component" value="Unassembled WGS sequence"/>
</dbReference>
<protein>
    <recommendedName>
        <fullName evidence="1">HTH cro/C1-type domain-containing protein</fullName>
    </recommendedName>
</protein>
<keyword evidence="3" id="KW-1185">Reference proteome</keyword>
<dbReference type="EMBL" id="NDXW01000001">
    <property type="protein sequence ID" value="RDH45805.1"/>
    <property type="molecule type" value="Genomic_DNA"/>
</dbReference>
<accession>A0A4P9VQI3</accession>
<dbReference type="AlphaFoldDB" id="A0A4P9VQI3"/>
<name>A0A4P9VQI3_9GAMM</name>
<reference evidence="2 3" key="1">
    <citation type="submission" date="2017-04" db="EMBL/GenBank/DDBJ databases">
        <title>Draft genome sequence of Zooshikella ganghwensis VG4 isolated from Red Sea sediments.</title>
        <authorList>
            <person name="Rehman Z."/>
            <person name="Alam I."/>
            <person name="Kamau A."/>
            <person name="Bajic V."/>
            <person name="Leiknes T."/>
        </authorList>
    </citation>
    <scope>NUCLEOTIDE SEQUENCE [LARGE SCALE GENOMIC DNA]</scope>
    <source>
        <strain evidence="2 3">VG4</strain>
    </source>
</reference>
<proteinExistence type="predicted"/>